<name>A0A182ECT0_ONCOC</name>
<evidence type="ECO:0000256" key="1">
    <source>
        <dbReference type="ARBA" id="ARBA00004141"/>
    </source>
</evidence>
<feature type="compositionally biased region" description="Basic and acidic residues" evidence="10">
    <location>
        <begin position="91"/>
        <end position="100"/>
    </location>
</feature>
<dbReference type="InterPro" id="IPR003689">
    <property type="entry name" value="ZIP"/>
</dbReference>
<dbReference type="SUPFAM" id="SSF48019">
    <property type="entry name" value="post-AAA+ oligomerization domain-like"/>
    <property type="match status" value="1"/>
</dbReference>
<evidence type="ECO:0000256" key="4">
    <source>
        <dbReference type="ARBA" id="ARBA00022705"/>
    </source>
</evidence>
<gene>
    <name evidence="14" type="ORF">NOO_LOCUS5875</name>
</gene>
<dbReference type="PANTHER" id="PTHR16950">
    <property type="entry name" value="ZINC TRANSPORTER SLC39A7 HISTIDINE-RICH MEMBRANE PROTEIN KE4"/>
    <property type="match status" value="1"/>
</dbReference>
<evidence type="ECO:0000313" key="14">
    <source>
        <dbReference type="EMBL" id="VDK79863.1"/>
    </source>
</evidence>
<keyword evidence="15" id="KW-1185">Reference proteome</keyword>
<dbReference type="GO" id="GO:0005385">
    <property type="term" value="F:zinc ion transmembrane transporter activity"/>
    <property type="evidence" value="ECO:0007669"/>
    <property type="project" value="TreeGrafter"/>
</dbReference>
<dbReference type="Pfam" id="PF00004">
    <property type="entry name" value="AAA"/>
    <property type="match status" value="1"/>
</dbReference>
<dbReference type="Pfam" id="PF21960">
    <property type="entry name" value="RCF1-5-like_lid"/>
    <property type="match status" value="1"/>
</dbReference>
<keyword evidence="8 11" id="KW-0472">Membrane</keyword>
<dbReference type="EMBL" id="UYRW01001681">
    <property type="protein sequence ID" value="VDK79863.1"/>
    <property type="molecule type" value="Genomic_DNA"/>
</dbReference>
<feature type="compositionally biased region" description="Basic residues" evidence="10">
    <location>
        <begin position="59"/>
        <end position="68"/>
    </location>
</feature>
<feature type="compositionally biased region" description="Basic and acidic residues" evidence="10">
    <location>
        <begin position="69"/>
        <end position="78"/>
    </location>
</feature>
<accession>A0A182ECT0</accession>
<dbReference type="InterPro" id="IPR003593">
    <property type="entry name" value="AAA+_ATPase"/>
</dbReference>
<reference evidence="16" key="1">
    <citation type="submission" date="2016-06" db="UniProtKB">
        <authorList>
            <consortium name="WormBaseParasite"/>
        </authorList>
    </citation>
    <scope>IDENTIFICATION</scope>
</reference>
<feature type="region of interest" description="Disordered" evidence="10">
    <location>
        <begin position="46"/>
        <end position="78"/>
    </location>
</feature>
<dbReference type="STRING" id="42157.A0A182ECT0"/>
<dbReference type="FunFam" id="3.40.50.300:FF:000952">
    <property type="entry name" value="Replication factor C subunit 2"/>
    <property type="match status" value="1"/>
</dbReference>
<feature type="region of interest" description="Disordered" evidence="10">
    <location>
        <begin position="252"/>
        <end position="295"/>
    </location>
</feature>
<proteinExistence type="inferred from homology"/>
<evidence type="ECO:0000313" key="16">
    <source>
        <dbReference type="WBParaSite" id="nOo.2.0.1.t05875-RA"/>
    </source>
</evidence>
<dbReference type="GO" id="GO:0016887">
    <property type="term" value="F:ATP hydrolysis activity"/>
    <property type="evidence" value="ECO:0007669"/>
    <property type="project" value="InterPro"/>
</dbReference>
<evidence type="ECO:0000256" key="2">
    <source>
        <dbReference type="ARBA" id="ARBA00022448"/>
    </source>
</evidence>
<dbReference type="GO" id="GO:0016020">
    <property type="term" value="C:membrane"/>
    <property type="evidence" value="ECO:0007669"/>
    <property type="project" value="UniProtKB-SubCell"/>
</dbReference>
<sequence length="789" mass="88479">MSNSKTVTMKLSIVVLLIQIQAVVLESGHHEHSHGMETPHYKYSREANEKQPVHDNHGHSHQHHHHHHEHLEEHRHTHDQYHFDENEHHHAHLSGESDHHHQQHIKSRKESKSNYKPYDPNGILSFMNNFHTRLWVYSIGSTLLISFMPFVILSIIPIQANTAESEPFLKVLLSFGSGGLLGDAFLHLIPHSIPSHQADHRHSHSHSHSHDGSGHSHGPHDMTVGSYVLAGILAFLTVEKLVRILRNKRMIHSHSHDHSSSSSNDKKKIKKRGKSSSASKEKKSDVSSAEESLHNCSDEEHLIENTANHETGFKVAAYLNLAADFAHNFTDGLAIGASFLAGTAVGVVTMITVLIHEIPHEIGDFAILVQSGFTKKKAMSVQLLTALGALTGCILSLCSANADKLSDSASSSWILPFTAGGFIYIATVTVIPELLENSSTWQTIKEIVALLTGIILIPRLLKSKMNAFLNRPKKQNNASTTLMEIPWVEKYRPRKVEEVAFQNEVVSVLKKVLSGADLPNLLFYGPPGTGKTSAAIALCRQLFRNAETYHDRVMEMNASDERGINIVRSKIKEFARRAVSSHLPDGSPVVGLKVIILDEADAMTTPAQAALRRTMERESRTTRFFLICNYITRIIDPLTSRCAKFRFKSISSESQRERLEWICQNENVEFDPLAINELIELCDGDMRKSVTALQTISSCHKKLVPDDVRQFLGSVPDDVVEQFLAACKSLDHNQLYACVESIRREGYGVYQLLKQFFYVCEMRILDGANEFLQLLDFGTVVMEQFKMSL</sequence>
<reference evidence="14 15" key="2">
    <citation type="submission" date="2018-08" db="EMBL/GenBank/DDBJ databases">
        <authorList>
            <person name="Laetsch R D."/>
            <person name="Stevens L."/>
            <person name="Kumar S."/>
            <person name="Blaxter L. M."/>
        </authorList>
    </citation>
    <scope>NUCLEOTIDE SEQUENCE [LARGE SCALE GENOMIC DNA]</scope>
</reference>
<evidence type="ECO:0000256" key="9">
    <source>
        <dbReference type="ARBA" id="ARBA00038485"/>
    </source>
</evidence>
<feature type="compositionally biased region" description="Basic and acidic residues" evidence="10">
    <location>
        <begin position="208"/>
        <end position="220"/>
    </location>
</feature>
<dbReference type="InterPro" id="IPR008921">
    <property type="entry name" value="DNA_pol3_clamp-load_cplx_C"/>
</dbReference>
<feature type="transmembrane region" description="Helical" evidence="11">
    <location>
        <begin position="412"/>
        <end position="431"/>
    </location>
</feature>
<dbReference type="CDD" id="cd18140">
    <property type="entry name" value="HLD_clamp_RFC"/>
    <property type="match status" value="1"/>
</dbReference>
<evidence type="ECO:0000259" key="13">
    <source>
        <dbReference type="SMART" id="SM00382"/>
    </source>
</evidence>
<dbReference type="OrthoDB" id="10249205at2759"/>
<dbReference type="GO" id="GO:0006260">
    <property type="term" value="P:DNA replication"/>
    <property type="evidence" value="ECO:0007669"/>
    <property type="project" value="UniProtKB-KW"/>
</dbReference>
<feature type="chain" id="PRO_5043137393" evidence="12">
    <location>
        <begin position="26"/>
        <end position="789"/>
    </location>
</feature>
<keyword evidence="3 11" id="KW-0812">Transmembrane</keyword>
<keyword evidence="2" id="KW-0813">Transport</keyword>
<keyword evidence="12" id="KW-0732">Signal</keyword>
<protein>
    <submittedName>
        <fullName evidence="16">AAA domain-containing protein</fullName>
    </submittedName>
</protein>
<keyword evidence="4" id="KW-0235">DNA replication</keyword>
<evidence type="ECO:0000256" key="8">
    <source>
        <dbReference type="ARBA" id="ARBA00023136"/>
    </source>
</evidence>
<evidence type="ECO:0000256" key="11">
    <source>
        <dbReference type="SAM" id="Phobius"/>
    </source>
</evidence>
<keyword evidence="6" id="KW-0067">ATP-binding</keyword>
<evidence type="ECO:0000256" key="3">
    <source>
        <dbReference type="ARBA" id="ARBA00022692"/>
    </source>
</evidence>
<organism evidence="16">
    <name type="scientific">Onchocerca ochengi</name>
    <name type="common">Filarial nematode worm</name>
    <dbReference type="NCBI Taxonomy" id="42157"/>
    <lineage>
        <taxon>Eukaryota</taxon>
        <taxon>Metazoa</taxon>
        <taxon>Ecdysozoa</taxon>
        <taxon>Nematoda</taxon>
        <taxon>Chromadorea</taxon>
        <taxon>Rhabditida</taxon>
        <taxon>Spirurina</taxon>
        <taxon>Spiruromorpha</taxon>
        <taxon>Filarioidea</taxon>
        <taxon>Onchocercidae</taxon>
        <taxon>Onchocerca</taxon>
    </lineage>
</organism>
<feature type="region of interest" description="Disordered" evidence="10">
    <location>
        <begin position="195"/>
        <end position="220"/>
    </location>
</feature>
<dbReference type="SUPFAM" id="SSF52540">
    <property type="entry name" value="P-loop containing nucleoside triphosphate hydrolases"/>
    <property type="match status" value="1"/>
</dbReference>
<dbReference type="CDD" id="cd00009">
    <property type="entry name" value="AAA"/>
    <property type="match status" value="1"/>
</dbReference>
<dbReference type="PANTHER" id="PTHR16950:SF25">
    <property type="entry name" value="ZINC TRANSPORTER SLC39A7"/>
    <property type="match status" value="1"/>
</dbReference>
<evidence type="ECO:0000256" key="12">
    <source>
        <dbReference type="SAM" id="SignalP"/>
    </source>
</evidence>
<dbReference type="Pfam" id="PF02535">
    <property type="entry name" value="Zip"/>
    <property type="match status" value="1"/>
</dbReference>
<feature type="transmembrane region" description="Helical" evidence="11">
    <location>
        <begin position="134"/>
        <end position="156"/>
    </location>
</feature>
<comment type="subcellular location">
    <subcellularLocation>
        <location evidence="1">Membrane</location>
        <topology evidence="1">Multi-pass membrane protein</topology>
    </subcellularLocation>
</comment>
<comment type="similarity">
    <text evidence="9">Belongs to the ZIP transporter (TC 2.A.5) family. KE4/Catsup subfamily.</text>
</comment>
<feature type="compositionally biased region" description="Basic and acidic residues" evidence="10">
    <location>
        <begin position="279"/>
        <end position="295"/>
    </location>
</feature>
<dbReference type="InterPro" id="IPR003959">
    <property type="entry name" value="ATPase_AAA_core"/>
</dbReference>
<dbReference type="GO" id="GO:0006882">
    <property type="term" value="P:intracellular zinc ion homeostasis"/>
    <property type="evidence" value="ECO:0007669"/>
    <property type="project" value="TreeGrafter"/>
</dbReference>
<dbReference type="GO" id="GO:0005524">
    <property type="term" value="F:ATP binding"/>
    <property type="evidence" value="ECO:0007669"/>
    <property type="project" value="UniProtKB-KW"/>
</dbReference>
<feature type="domain" description="AAA+ ATPase" evidence="13">
    <location>
        <begin position="517"/>
        <end position="651"/>
    </location>
</feature>
<evidence type="ECO:0000256" key="7">
    <source>
        <dbReference type="ARBA" id="ARBA00022989"/>
    </source>
</evidence>
<dbReference type="InterPro" id="IPR047854">
    <property type="entry name" value="RFC_lid"/>
</dbReference>
<evidence type="ECO:0000256" key="5">
    <source>
        <dbReference type="ARBA" id="ARBA00022741"/>
    </source>
</evidence>
<dbReference type="InterPro" id="IPR027417">
    <property type="entry name" value="P-loop_NTPase"/>
</dbReference>
<dbReference type="SMART" id="SM00382">
    <property type="entry name" value="AAA"/>
    <property type="match status" value="1"/>
</dbReference>
<keyword evidence="7 11" id="KW-1133">Transmembrane helix</keyword>
<feature type="transmembrane region" description="Helical" evidence="11">
    <location>
        <begin position="381"/>
        <end position="400"/>
    </location>
</feature>
<dbReference type="Gene3D" id="1.10.8.60">
    <property type="match status" value="1"/>
</dbReference>
<dbReference type="Proteomes" id="UP000271087">
    <property type="component" value="Unassembled WGS sequence"/>
</dbReference>
<keyword evidence="5" id="KW-0547">Nucleotide-binding</keyword>
<evidence type="ECO:0000256" key="6">
    <source>
        <dbReference type="ARBA" id="ARBA00022840"/>
    </source>
</evidence>
<feature type="signal peptide" evidence="12">
    <location>
        <begin position="1"/>
        <end position="25"/>
    </location>
</feature>
<evidence type="ECO:0000313" key="15">
    <source>
        <dbReference type="Proteomes" id="UP000271087"/>
    </source>
</evidence>
<feature type="compositionally biased region" description="Basic and acidic residues" evidence="10">
    <location>
        <begin position="46"/>
        <end position="58"/>
    </location>
</feature>
<feature type="region of interest" description="Disordered" evidence="10">
    <location>
        <begin position="91"/>
        <end position="116"/>
    </location>
</feature>
<dbReference type="Gene3D" id="3.40.50.300">
    <property type="entry name" value="P-loop containing nucleotide triphosphate hydrolases"/>
    <property type="match status" value="1"/>
</dbReference>
<dbReference type="GO" id="GO:0003677">
    <property type="term" value="F:DNA binding"/>
    <property type="evidence" value="ECO:0007669"/>
    <property type="project" value="InterPro"/>
</dbReference>
<evidence type="ECO:0000256" key="10">
    <source>
        <dbReference type="SAM" id="MobiDB-lite"/>
    </source>
</evidence>
<dbReference type="WBParaSite" id="nOo.2.0.1.t05875-RA">
    <property type="protein sequence ID" value="nOo.2.0.1.t05875-RA"/>
    <property type="gene ID" value="nOo.2.0.1.g05875"/>
</dbReference>
<feature type="transmembrane region" description="Helical" evidence="11">
    <location>
        <begin position="224"/>
        <end position="242"/>
    </location>
</feature>
<dbReference type="AlphaFoldDB" id="A0A182ECT0"/>
<feature type="transmembrane region" description="Helical" evidence="11">
    <location>
        <begin position="333"/>
        <end position="355"/>
    </location>
</feature>